<reference evidence="2" key="1">
    <citation type="submission" date="2022-07" db="EMBL/GenBank/DDBJ databases">
        <title>Fungi with potential for degradation of polypropylene.</title>
        <authorList>
            <person name="Gostincar C."/>
        </authorList>
    </citation>
    <scope>NUCLEOTIDE SEQUENCE</scope>
    <source>
        <strain evidence="2">EXF-13287</strain>
    </source>
</reference>
<organism evidence="2 3">
    <name type="scientific">Coniochaeta hoffmannii</name>
    <dbReference type="NCBI Taxonomy" id="91930"/>
    <lineage>
        <taxon>Eukaryota</taxon>
        <taxon>Fungi</taxon>
        <taxon>Dikarya</taxon>
        <taxon>Ascomycota</taxon>
        <taxon>Pezizomycotina</taxon>
        <taxon>Sordariomycetes</taxon>
        <taxon>Sordariomycetidae</taxon>
        <taxon>Coniochaetales</taxon>
        <taxon>Coniochaetaceae</taxon>
        <taxon>Coniochaeta</taxon>
    </lineage>
</organism>
<evidence type="ECO:0000313" key="2">
    <source>
        <dbReference type="EMBL" id="KAJ9154701.1"/>
    </source>
</evidence>
<dbReference type="EMBL" id="JANBVN010000056">
    <property type="protein sequence ID" value="KAJ9154701.1"/>
    <property type="molecule type" value="Genomic_DNA"/>
</dbReference>
<dbReference type="AlphaFoldDB" id="A0AA38VN78"/>
<dbReference type="Proteomes" id="UP001174691">
    <property type="component" value="Unassembled WGS sequence"/>
</dbReference>
<proteinExistence type="predicted"/>
<evidence type="ECO:0000313" key="3">
    <source>
        <dbReference type="Proteomes" id="UP001174691"/>
    </source>
</evidence>
<feature type="compositionally biased region" description="Basic residues" evidence="1">
    <location>
        <begin position="112"/>
        <end position="122"/>
    </location>
</feature>
<feature type="region of interest" description="Disordered" evidence="1">
    <location>
        <begin position="260"/>
        <end position="292"/>
    </location>
</feature>
<gene>
    <name evidence="2" type="ORF">NKR19_g4491</name>
</gene>
<feature type="compositionally biased region" description="Low complexity" evidence="1">
    <location>
        <begin position="260"/>
        <end position="274"/>
    </location>
</feature>
<comment type="caution">
    <text evidence="2">The sequence shown here is derived from an EMBL/GenBank/DDBJ whole genome shotgun (WGS) entry which is preliminary data.</text>
</comment>
<protein>
    <recommendedName>
        <fullName evidence="4">Peroxin/Ferlin domain-containing protein</fullName>
    </recommendedName>
</protein>
<keyword evidence="3" id="KW-1185">Reference proteome</keyword>
<feature type="region of interest" description="Disordered" evidence="1">
    <location>
        <begin position="427"/>
        <end position="452"/>
    </location>
</feature>
<feature type="region of interest" description="Disordered" evidence="1">
    <location>
        <begin position="1"/>
        <end position="123"/>
    </location>
</feature>
<evidence type="ECO:0008006" key="4">
    <source>
        <dbReference type="Google" id="ProtNLM"/>
    </source>
</evidence>
<feature type="compositionally biased region" description="Basic and acidic residues" evidence="1">
    <location>
        <begin position="98"/>
        <end position="111"/>
    </location>
</feature>
<feature type="compositionally biased region" description="Basic and acidic residues" evidence="1">
    <location>
        <begin position="11"/>
        <end position="26"/>
    </location>
</feature>
<sequence length="452" mass="50846">MSKLKPRRSRRVEPLKDSDYDHEINLLDHSSSPSRTLSQEAEAPRASTSGPAAEAGPSSPDRQSRTPTRATPAGGEASGLHSPSNGGGTRALGVPAVEVEHPTPIDDDIHKTPWRKPSKPRHRTPESAIDILYENQRGGFLCGIPLFASKALGNLDPPPWTNFAHKPSPTDITTAQPPDPSWEWAWPEWRINHDDGTDEDGWEYSFAFHRRFSWHGPQWWNSFVRRRAWIRKRVKKDSGYIQEDPSMLNAGYFAVRPASVASSRSPSRGQQSSRRGSKVSTSNSQYADVEEMEKADIRDTDSLLRAMRAARIDREKIEAVDSYLEHGTNDFGRLEGEMHEIMSLFVFQASRRLLLTRMAQIHDHTLKAIEEGDKSEQLRQKAQHLTAAIRHADEEVRRLEYWSDIKEMVVEGETKGAMDHCQGWNERWRGLDTSGPAEPAVPGESPLERGSG</sequence>
<accession>A0AA38VN78</accession>
<name>A0AA38VN78_9PEZI</name>
<feature type="compositionally biased region" description="Basic residues" evidence="1">
    <location>
        <begin position="1"/>
        <end position="10"/>
    </location>
</feature>
<evidence type="ECO:0000256" key="1">
    <source>
        <dbReference type="SAM" id="MobiDB-lite"/>
    </source>
</evidence>
<feature type="compositionally biased region" description="Polar residues" evidence="1">
    <location>
        <begin position="28"/>
        <end position="39"/>
    </location>
</feature>